<dbReference type="InterPro" id="IPR050361">
    <property type="entry name" value="MPP/UQCRC_Complex"/>
</dbReference>
<dbReference type="Proteomes" id="UP001596143">
    <property type="component" value="Unassembled WGS sequence"/>
</dbReference>
<feature type="domain" description="Peptidase M16 C-terminal" evidence="2">
    <location>
        <begin position="183"/>
        <end position="363"/>
    </location>
</feature>
<sequence>MVEKFEVRSLQETYYQTTLKNGLRVVIVPKPHYYKTYAMFTTDYGSIDRTFRPLGKKETVTVPDGIAHFLEHKMFEEEWGDVFHTFGEQGASANAYTSFTKTAYLFSSTQEIKKNIVTLLDFVQHPYFTKESVEKEKGIIAQEIRMYDDNPDWEVFFHLLRNLYSDHPVKIDIAGTTESIYEITREDLYMCYETFYHPSNMMLVIVGNVDVDEMMALVRENQEKKSFPKAEPLERIIPTEQKEAVRANTTKRMSVNTPQCLIGWKIAPPNDTGKELLAYELKMDMLLEAIFGPGAGHYEKLYEEGLIDDSFAFEFTMDRTFSFISVGGDTPQPVKLEERIGEIVQQVKENGIPKKDLERVRKKMIGSFLKKFNSLEFIANQYTRYAFSGMNIFDVVPILENMDVTDVLELLHDVFDPSTKSSSYIVPKKSEEENE</sequence>
<evidence type="ECO:0000259" key="2">
    <source>
        <dbReference type="Pfam" id="PF05193"/>
    </source>
</evidence>
<dbReference type="RefSeq" id="WP_270897945.1">
    <property type="nucleotide sequence ID" value="NZ_JBHSPF010000018.1"/>
</dbReference>
<dbReference type="NCBIfam" id="NF047421">
    <property type="entry name" value="YfmH_fam"/>
    <property type="match status" value="1"/>
</dbReference>
<evidence type="ECO:0000259" key="1">
    <source>
        <dbReference type="Pfam" id="PF00675"/>
    </source>
</evidence>
<dbReference type="EMBL" id="JBHSPF010000018">
    <property type="protein sequence ID" value="MFC5628144.1"/>
    <property type="molecule type" value="Genomic_DNA"/>
</dbReference>
<accession>A0ABW0U5U8</accession>
<dbReference type="InterPro" id="IPR007863">
    <property type="entry name" value="Peptidase_M16_C"/>
</dbReference>
<feature type="domain" description="Peptidase M16 N-terminal" evidence="1">
    <location>
        <begin position="64"/>
        <end position="176"/>
    </location>
</feature>
<organism evidence="3 4">
    <name type="scientific">Aliibacillus thermotolerans</name>
    <dbReference type="NCBI Taxonomy" id="1834418"/>
    <lineage>
        <taxon>Bacteria</taxon>
        <taxon>Bacillati</taxon>
        <taxon>Bacillota</taxon>
        <taxon>Bacilli</taxon>
        <taxon>Bacillales</taxon>
        <taxon>Bacillaceae</taxon>
        <taxon>Aliibacillus</taxon>
    </lineage>
</organism>
<dbReference type="PANTHER" id="PTHR11851">
    <property type="entry name" value="METALLOPROTEASE"/>
    <property type="match status" value="1"/>
</dbReference>
<reference evidence="4" key="1">
    <citation type="journal article" date="2019" name="Int. J. Syst. Evol. Microbiol.">
        <title>The Global Catalogue of Microorganisms (GCM) 10K type strain sequencing project: providing services to taxonomists for standard genome sequencing and annotation.</title>
        <authorList>
            <consortium name="The Broad Institute Genomics Platform"/>
            <consortium name="The Broad Institute Genome Sequencing Center for Infectious Disease"/>
            <person name="Wu L."/>
            <person name="Ma J."/>
        </authorList>
    </citation>
    <scope>NUCLEOTIDE SEQUENCE [LARGE SCALE GENOMIC DNA]</scope>
    <source>
        <strain evidence="4">CGMCC 1.15790</strain>
    </source>
</reference>
<protein>
    <submittedName>
        <fullName evidence="3">EF-P 5-aminopentanol modification-associated protein YfmH</fullName>
    </submittedName>
</protein>
<name>A0ABW0U5U8_9BACI</name>
<keyword evidence="4" id="KW-1185">Reference proteome</keyword>
<dbReference type="SUPFAM" id="SSF63411">
    <property type="entry name" value="LuxS/MPP-like metallohydrolase"/>
    <property type="match status" value="2"/>
</dbReference>
<dbReference type="Pfam" id="PF05193">
    <property type="entry name" value="Peptidase_M16_C"/>
    <property type="match status" value="1"/>
</dbReference>
<comment type="caution">
    <text evidence="3">The sequence shown here is derived from an EMBL/GenBank/DDBJ whole genome shotgun (WGS) entry which is preliminary data.</text>
</comment>
<evidence type="ECO:0000313" key="3">
    <source>
        <dbReference type="EMBL" id="MFC5628144.1"/>
    </source>
</evidence>
<proteinExistence type="predicted"/>
<dbReference type="Gene3D" id="3.30.830.10">
    <property type="entry name" value="Metalloenzyme, LuxS/M16 peptidase-like"/>
    <property type="match status" value="2"/>
</dbReference>
<evidence type="ECO:0000313" key="4">
    <source>
        <dbReference type="Proteomes" id="UP001596143"/>
    </source>
</evidence>
<dbReference type="PANTHER" id="PTHR11851:SF134">
    <property type="entry name" value="ZINC-DEPENDENT PROTEASE"/>
    <property type="match status" value="1"/>
</dbReference>
<dbReference type="InterPro" id="IPR011249">
    <property type="entry name" value="Metalloenz_LuxS/M16"/>
</dbReference>
<gene>
    <name evidence="3" type="primary">yfmH</name>
    <name evidence="3" type="ORF">ACFPTR_04445</name>
</gene>
<dbReference type="InterPro" id="IPR011765">
    <property type="entry name" value="Pept_M16_N"/>
</dbReference>
<dbReference type="Pfam" id="PF00675">
    <property type="entry name" value="Peptidase_M16"/>
    <property type="match status" value="1"/>
</dbReference>